<dbReference type="InterPro" id="IPR020568">
    <property type="entry name" value="Ribosomal_Su5_D2-typ_SF"/>
</dbReference>
<feature type="domain" description="Lon proteolytic" evidence="2">
    <location>
        <begin position="208"/>
        <end position="324"/>
    </location>
</feature>
<organism evidence="3 4">
    <name type="scientific">Ligilactobacillus hayakitensis DSM 18933 = JCM 14209</name>
    <dbReference type="NCBI Taxonomy" id="1423755"/>
    <lineage>
        <taxon>Bacteria</taxon>
        <taxon>Bacillati</taxon>
        <taxon>Bacillota</taxon>
        <taxon>Bacilli</taxon>
        <taxon>Lactobacillales</taxon>
        <taxon>Lactobacillaceae</taxon>
        <taxon>Ligilactobacillus</taxon>
    </lineage>
</organism>
<dbReference type="SMART" id="SM00228">
    <property type="entry name" value="PDZ"/>
    <property type="match status" value="1"/>
</dbReference>
<protein>
    <recommendedName>
        <fullName evidence="1">endopeptidase La</fullName>
        <ecNumber evidence="1">3.4.21.53</ecNumber>
    </recommendedName>
</protein>
<dbReference type="EMBL" id="AZGD01000090">
    <property type="protein sequence ID" value="KRM19051.1"/>
    <property type="molecule type" value="Genomic_DNA"/>
</dbReference>
<dbReference type="NCBIfam" id="NF041438">
    <property type="entry name" value="SepM_fam_S16"/>
    <property type="match status" value="1"/>
</dbReference>
<comment type="similarity">
    <text evidence="1">Belongs to the peptidase S16 family.</text>
</comment>
<dbReference type="AlphaFoldDB" id="A0A0R1WT74"/>
<dbReference type="Proteomes" id="UP000051054">
    <property type="component" value="Unassembled WGS sequence"/>
</dbReference>
<dbReference type="GO" id="GO:0006508">
    <property type="term" value="P:proteolysis"/>
    <property type="evidence" value="ECO:0007669"/>
    <property type="project" value="UniProtKB-KW"/>
</dbReference>
<dbReference type="PANTHER" id="PTHR10046">
    <property type="entry name" value="ATP DEPENDENT LON PROTEASE FAMILY MEMBER"/>
    <property type="match status" value="1"/>
</dbReference>
<keyword evidence="4" id="KW-1185">Reference proteome</keyword>
<dbReference type="PATRIC" id="fig|1423755.3.peg.894"/>
<dbReference type="eggNOG" id="COG3480">
    <property type="taxonomic scope" value="Bacteria"/>
</dbReference>
<feature type="active site" evidence="1">
    <location>
        <position position="214"/>
    </location>
</feature>
<gene>
    <name evidence="3" type="ORF">FC40_GL000840</name>
</gene>
<keyword evidence="1" id="KW-0720">Serine protease</keyword>
<dbReference type="SUPFAM" id="SSF54211">
    <property type="entry name" value="Ribosomal protein S5 domain 2-like"/>
    <property type="match status" value="1"/>
</dbReference>
<evidence type="ECO:0000313" key="3">
    <source>
        <dbReference type="EMBL" id="KRM19051.1"/>
    </source>
</evidence>
<feature type="active site" evidence="1">
    <location>
        <position position="259"/>
    </location>
</feature>
<dbReference type="InterPro" id="IPR036034">
    <property type="entry name" value="PDZ_sf"/>
</dbReference>
<dbReference type="GO" id="GO:0004252">
    <property type="term" value="F:serine-type endopeptidase activity"/>
    <property type="evidence" value="ECO:0007669"/>
    <property type="project" value="UniProtKB-UniRule"/>
</dbReference>
<dbReference type="OrthoDB" id="2356897at2"/>
<dbReference type="GO" id="GO:0005524">
    <property type="term" value="F:ATP binding"/>
    <property type="evidence" value="ECO:0007669"/>
    <property type="project" value="InterPro"/>
</dbReference>
<reference evidence="3 4" key="1">
    <citation type="journal article" date="2015" name="Genome Announc.">
        <title>Expanding the biotechnology potential of lactobacilli through comparative genomics of 213 strains and associated genera.</title>
        <authorList>
            <person name="Sun Z."/>
            <person name="Harris H.M."/>
            <person name="McCann A."/>
            <person name="Guo C."/>
            <person name="Argimon S."/>
            <person name="Zhang W."/>
            <person name="Yang X."/>
            <person name="Jeffery I.B."/>
            <person name="Cooney J.C."/>
            <person name="Kagawa T.F."/>
            <person name="Liu W."/>
            <person name="Song Y."/>
            <person name="Salvetti E."/>
            <person name="Wrobel A."/>
            <person name="Rasinkangas P."/>
            <person name="Parkhill J."/>
            <person name="Rea M.C."/>
            <person name="O'Sullivan O."/>
            <person name="Ritari J."/>
            <person name="Douillard F.P."/>
            <person name="Paul Ross R."/>
            <person name="Yang R."/>
            <person name="Briner A.E."/>
            <person name="Felis G.E."/>
            <person name="de Vos W.M."/>
            <person name="Barrangou R."/>
            <person name="Klaenhammer T.R."/>
            <person name="Caufield P.W."/>
            <person name="Cui Y."/>
            <person name="Zhang H."/>
            <person name="O'Toole P.W."/>
        </authorList>
    </citation>
    <scope>NUCLEOTIDE SEQUENCE [LARGE SCALE GENOMIC DNA]</scope>
    <source>
        <strain evidence="3 4">DSM 18933</strain>
    </source>
</reference>
<dbReference type="EC" id="3.4.21.53" evidence="1"/>
<name>A0A0R1WT74_9LACO</name>
<proteinExistence type="inferred from homology"/>
<keyword evidence="1" id="KW-0378">Hydrolase</keyword>
<dbReference type="SUPFAM" id="SSF50156">
    <property type="entry name" value="PDZ domain-like"/>
    <property type="match status" value="1"/>
</dbReference>
<dbReference type="InterPro" id="IPR014721">
    <property type="entry name" value="Ribsml_uS5_D2-typ_fold_subgr"/>
</dbReference>
<evidence type="ECO:0000256" key="1">
    <source>
        <dbReference type="PROSITE-ProRule" id="PRU01122"/>
    </source>
</evidence>
<dbReference type="InterPro" id="IPR001478">
    <property type="entry name" value="PDZ"/>
</dbReference>
<evidence type="ECO:0000259" key="2">
    <source>
        <dbReference type="PROSITE" id="PS51786"/>
    </source>
</evidence>
<accession>A0A0R1WT74</accession>
<dbReference type="GO" id="GO:0030163">
    <property type="term" value="P:protein catabolic process"/>
    <property type="evidence" value="ECO:0007669"/>
    <property type="project" value="InterPro"/>
</dbReference>
<comment type="caution">
    <text evidence="3">The sequence shown here is derived from an EMBL/GenBank/DDBJ whole genome shotgun (WGS) entry which is preliminary data.</text>
</comment>
<sequence>MAFLPLPVYLEQPGAAENINNYVTVQNGNKSKKGKFMLVYVEVLKATPISYLWSFTQKHVDRVSQGEMTGGSTDEDFNRIQDYYMKDAVNSAKYVALKKTGYNVSQKYVGIYVMSVMDNSDFKDKLRVGDIVTAVNGKHYNNAAGYQNALAKLDEGQKVKITYQRGKKKDIVTGKTIKLPGTKRVGMGITLANRSEVKTKKKISANMENIGGPSAGLMLSLQMYSELSKNNILKGRNIAGTGTIDADGKVGDIGGIDKKVISADKAHAKIFFAPDNPVSAAEKKVNPKAMSNYEEAKKTAKEINTDMKIVPVKSFDDALKYLEK</sequence>
<dbReference type="InterPro" id="IPR008269">
    <property type="entry name" value="Lon_proteolytic"/>
</dbReference>
<evidence type="ECO:0000313" key="4">
    <source>
        <dbReference type="Proteomes" id="UP000051054"/>
    </source>
</evidence>
<dbReference type="STRING" id="1423755.FC40_GL000840"/>
<dbReference type="GO" id="GO:0004176">
    <property type="term" value="F:ATP-dependent peptidase activity"/>
    <property type="evidence" value="ECO:0007669"/>
    <property type="project" value="UniProtKB-UniRule"/>
</dbReference>
<comment type="catalytic activity">
    <reaction evidence="1">
        <text>Hydrolysis of proteins in presence of ATP.</text>
        <dbReference type="EC" id="3.4.21.53"/>
    </reaction>
</comment>
<dbReference type="PROSITE" id="PS51786">
    <property type="entry name" value="LON_PROTEOLYTIC"/>
    <property type="match status" value="1"/>
</dbReference>
<dbReference type="Pfam" id="PF13180">
    <property type="entry name" value="PDZ_2"/>
    <property type="match status" value="1"/>
</dbReference>
<dbReference type="Gene3D" id="3.30.230.10">
    <property type="match status" value="1"/>
</dbReference>
<dbReference type="Pfam" id="PF05362">
    <property type="entry name" value="Lon_C"/>
    <property type="match status" value="1"/>
</dbReference>
<keyword evidence="1 3" id="KW-0645">Protease</keyword>
<dbReference type="InterPro" id="IPR027065">
    <property type="entry name" value="Lon_Prtase"/>
</dbReference>